<dbReference type="PRINTS" id="PR00162">
    <property type="entry name" value="RIESKE"/>
</dbReference>
<evidence type="ECO:0000256" key="16">
    <source>
        <dbReference type="ARBA" id="ARBA00023014"/>
    </source>
</evidence>
<proteinExistence type="inferred from homology"/>
<dbReference type="EMBL" id="BLJN01000007">
    <property type="protein sequence ID" value="GFE83987.1"/>
    <property type="molecule type" value="Genomic_DNA"/>
</dbReference>
<evidence type="ECO:0000256" key="1">
    <source>
        <dbReference type="ARBA" id="ARBA00002444"/>
    </source>
</evidence>
<dbReference type="InterPro" id="IPR014349">
    <property type="entry name" value="Rieske_Fe-S_prot"/>
</dbReference>
<evidence type="ECO:0000256" key="17">
    <source>
        <dbReference type="ARBA" id="ARBA00023136"/>
    </source>
</evidence>
<evidence type="ECO:0000256" key="13">
    <source>
        <dbReference type="ARBA" id="ARBA00022982"/>
    </source>
</evidence>
<dbReference type="CDD" id="cd03470">
    <property type="entry name" value="Rieske_cytochrome_bc1"/>
    <property type="match status" value="1"/>
</dbReference>
<sequence length="206" mass="22178">MTSEVGKSNEEGVDGGRRHFLLVATTVTGIAGAALTAVPFLASWKPSARAQALGAPVEQDISKLESGSMVKVNWRGQAIFIVRRSPEMMKQLEDPALADRLRDPKSEQSEQPKYAKNDTRALKPEYLVLVGVCTHLGCAPLGRFNPADAELGADWPGGFYCPCHGSKFDLAGRVFKDVPAPTNLKVPPYRFVTDGVVQIGVDAEVA</sequence>
<feature type="transmembrane region" description="Helical" evidence="20">
    <location>
        <begin position="20"/>
        <end position="42"/>
    </location>
</feature>
<dbReference type="EC" id="7.1.1.8" evidence="5 20"/>
<dbReference type="InterPro" id="IPR036922">
    <property type="entry name" value="Rieske_2Fe-2S_sf"/>
</dbReference>
<dbReference type="RefSeq" id="WP_161815590.1">
    <property type="nucleotide sequence ID" value="NZ_BLJN01000007.1"/>
</dbReference>
<comment type="subcellular location">
    <subcellularLocation>
        <location evidence="2">Cell membrane</location>
        <topology evidence="2">Single-pass membrane protein</topology>
    </subcellularLocation>
</comment>
<evidence type="ECO:0000256" key="18">
    <source>
        <dbReference type="ARBA" id="ARBA00023157"/>
    </source>
</evidence>
<dbReference type="InterPro" id="IPR006317">
    <property type="entry name" value="Ubiquinol_cyt_c_Rdtase_Fe-S-su"/>
</dbReference>
<dbReference type="GO" id="GO:0046872">
    <property type="term" value="F:metal ion binding"/>
    <property type="evidence" value="ECO:0007669"/>
    <property type="project" value="UniProtKB-KW"/>
</dbReference>
<evidence type="ECO:0000256" key="22">
    <source>
        <dbReference type="SAM" id="MobiDB-lite"/>
    </source>
</evidence>
<comment type="caution">
    <text evidence="24">The sequence shown here is derived from an EMBL/GenBank/DDBJ whole genome shotgun (WGS) entry which is preliminary data.</text>
</comment>
<dbReference type="PROSITE" id="PS51318">
    <property type="entry name" value="TAT"/>
    <property type="match status" value="1"/>
</dbReference>
<evidence type="ECO:0000256" key="20">
    <source>
        <dbReference type="RuleBase" id="RU004494"/>
    </source>
</evidence>
<comment type="cofactor">
    <cofactor evidence="20">
        <name>[2Fe-2S] cluster</name>
        <dbReference type="ChEBI" id="CHEBI:190135"/>
    </cofactor>
    <text evidence="20">Binds 1 [2Fe-2S] cluster per subunit.</text>
</comment>
<keyword evidence="11" id="KW-0479">Metal-binding</keyword>
<evidence type="ECO:0000256" key="11">
    <source>
        <dbReference type="ARBA" id="ARBA00022723"/>
    </source>
</evidence>
<dbReference type="Gene3D" id="1.20.5.510">
    <property type="entry name" value="Single helix bin"/>
    <property type="match status" value="1"/>
</dbReference>
<evidence type="ECO:0000256" key="5">
    <source>
        <dbReference type="ARBA" id="ARBA00012951"/>
    </source>
</evidence>
<keyword evidence="8" id="KW-1003">Cell membrane</keyword>
<keyword evidence="25" id="KW-1185">Reference proteome</keyword>
<evidence type="ECO:0000256" key="8">
    <source>
        <dbReference type="ARBA" id="ARBA00022475"/>
    </source>
</evidence>
<dbReference type="GO" id="GO:0005886">
    <property type="term" value="C:plasma membrane"/>
    <property type="evidence" value="ECO:0007669"/>
    <property type="project" value="UniProtKB-SubCell"/>
</dbReference>
<protein>
    <recommendedName>
        <fullName evidence="6 20">Ubiquinol-cytochrome c reductase iron-sulfur subunit</fullName>
        <ecNumber evidence="5 20">7.1.1.8</ecNumber>
    </recommendedName>
</protein>
<comment type="catalytic activity">
    <reaction evidence="19 20">
        <text>a quinol + 2 Fe(III)-[cytochrome c](out) = a quinone + 2 Fe(II)-[cytochrome c](out) + 2 H(+)(out)</text>
        <dbReference type="Rhea" id="RHEA:11484"/>
        <dbReference type="Rhea" id="RHEA-COMP:10350"/>
        <dbReference type="Rhea" id="RHEA-COMP:14399"/>
        <dbReference type="ChEBI" id="CHEBI:15378"/>
        <dbReference type="ChEBI" id="CHEBI:24646"/>
        <dbReference type="ChEBI" id="CHEBI:29033"/>
        <dbReference type="ChEBI" id="CHEBI:29034"/>
        <dbReference type="ChEBI" id="CHEBI:132124"/>
        <dbReference type="EC" id="7.1.1.8"/>
    </reaction>
</comment>
<dbReference type="NCBIfam" id="TIGR01416">
    <property type="entry name" value="Rieske_proteo"/>
    <property type="match status" value="1"/>
</dbReference>
<evidence type="ECO:0000256" key="19">
    <source>
        <dbReference type="ARBA" id="ARBA00029351"/>
    </source>
</evidence>
<accession>A0A829YKU6</accession>
<dbReference type="GO" id="GO:0051537">
    <property type="term" value="F:2 iron, 2 sulfur cluster binding"/>
    <property type="evidence" value="ECO:0007669"/>
    <property type="project" value="UniProtKB-KW"/>
</dbReference>
<dbReference type="SUPFAM" id="SSF50022">
    <property type="entry name" value="ISP domain"/>
    <property type="match status" value="1"/>
</dbReference>
<dbReference type="InterPro" id="IPR005805">
    <property type="entry name" value="Rieske_Fe-S_prot_C"/>
</dbReference>
<evidence type="ECO:0000259" key="23">
    <source>
        <dbReference type="PROSITE" id="PS51296"/>
    </source>
</evidence>
<feature type="region of interest" description="Disordered" evidence="22">
    <location>
        <begin position="97"/>
        <end position="116"/>
    </location>
</feature>
<evidence type="ECO:0000256" key="9">
    <source>
        <dbReference type="ARBA" id="ARBA00022692"/>
    </source>
</evidence>
<evidence type="ECO:0000256" key="12">
    <source>
        <dbReference type="ARBA" id="ARBA00022967"/>
    </source>
</evidence>
<dbReference type="GO" id="GO:0008121">
    <property type="term" value="F:quinol-cytochrome-c reductase activity"/>
    <property type="evidence" value="ECO:0007669"/>
    <property type="project" value="UniProtKB-EC"/>
</dbReference>
<name>A0A829YKU6_9GAMM</name>
<organism evidence="24 25">
    <name type="scientific">Steroidobacter agaridevorans</name>
    <dbReference type="NCBI Taxonomy" id="2695856"/>
    <lineage>
        <taxon>Bacteria</taxon>
        <taxon>Pseudomonadati</taxon>
        <taxon>Pseudomonadota</taxon>
        <taxon>Gammaproteobacteria</taxon>
        <taxon>Steroidobacterales</taxon>
        <taxon>Steroidobacteraceae</taxon>
        <taxon>Steroidobacter</taxon>
    </lineage>
</organism>
<dbReference type="Pfam" id="PF10399">
    <property type="entry name" value="UCR_Fe-S_N"/>
    <property type="match status" value="1"/>
</dbReference>
<keyword evidence="18" id="KW-1015">Disulfide bond</keyword>
<evidence type="ECO:0000256" key="7">
    <source>
        <dbReference type="ARBA" id="ARBA00022448"/>
    </source>
</evidence>
<reference evidence="25" key="1">
    <citation type="submission" date="2020-01" db="EMBL/GenBank/DDBJ databases">
        <title>'Steroidobacter agaridevorans' sp. nov., agar-degrading bacteria isolated from rhizosphere soils.</title>
        <authorList>
            <person name="Ikenaga M."/>
            <person name="Kataoka M."/>
            <person name="Murouchi A."/>
            <person name="Katsuragi S."/>
            <person name="Sakai M."/>
        </authorList>
    </citation>
    <scope>NUCLEOTIDE SEQUENCE [LARGE SCALE GENOMIC DNA]</scope>
    <source>
        <strain evidence="25">YU21-B</strain>
    </source>
</reference>
<keyword evidence="16" id="KW-0411">Iron-sulfur</keyword>
<comment type="function">
    <text evidence="1">Component of the ubiquinol-cytochrome c reductase complex (complex III or cytochrome b-c1 complex), which is a respiratory chain that generates an electrochemical potential coupled to ATP synthesis.</text>
</comment>
<keyword evidence="15" id="KW-0408">Iron</keyword>
<dbReference type="Proteomes" id="UP000445000">
    <property type="component" value="Unassembled WGS sequence"/>
</dbReference>
<keyword evidence="12" id="KW-1278">Translocase</keyword>
<dbReference type="Pfam" id="PF00355">
    <property type="entry name" value="Rieske"/>
    <property type="match status" value="1"/>
</dbReference>
<evidence type="ECO:0000256" key="4">
    <source>
        <dbReference type="ARBA" id="ARBA00011649"/>
    </source>
</evidence>
<comment type="subunit">
    <text evidence="4 21">The main subunits of complex b-c1 are: cytochrome b, cytochrome c1 and the Rieske protein.</text>
</comment>
<evidence type="ECO:0000256" key="14">
    <source>
        <dbReference type="ARBA" id="ARBA00022989"/>
    </source>
</evidence>
<evidence type="ECO:0000256" key="6">
    <source>
        <dbReference type="ARBA" id="ARBA00019816"/>
    </source>
</evidence>
<dbReference type="InterPro" id="IPR006311">
    <property type="entry name" value="TAT_signal"/>
</dbReference>
<dbReference type="Gene3D" id="2.102.10.10">
    <property type="entry name" value="Rieske [2Fe-2S] iron-sulphur domain"/>
    <property type="match status" value="1"/>
</dbReference>
<gene>
    <name evidence="24" type="ORF">GCM10011487_59870</name>
</gene>
<evidence type="ECO:0000256" key="21">
    <source>
        <dbReference type="RuleBase" id="RU004497"/>
    </source>
</evidence>
<keyword evidence="17 20" id="KW-0472">Membrane</keyword>
<evidence type="ECO:0000256" key="3">
    <source>
        <dbReference type="ARBA" id="ARBA00010651"/>
    </source>
</evidence>
<comment type="miscellaneous">
    <text evidence="20">The Rieske protein is a high potential 2Fe-2S protein.</text>
</comment>
<dbReference type="InterPro" id="IPR019470">
    <property type="entry name" value="Ubiq_cytC_Rdtase_Fe-S_su_TAT"/>
</dbReference>
<evidence type="ECO:0000313" key="24">
    <source>
        <dbReference type="EMBL" id="GFE83987.1"/>
    </source>
</evidence>
<keyword evidence="9 20" id="KW-0812">Transmembrane</keyword>
<keyword evidence="10" id="KW-0001">2Fe-2S</keyword>
<keyword evidence="14 20" id="KW-1133">Transmembrane helix</keyword>
<evidence type="ECO:0000256" key="2">
    <source>
        <dbReference type="ARBA" id="ARBA00004162"/>
    </source>
</evidence>
<feature type="domain" description="Rieske" evidence="23">
    <location>
        <begin position="93"/>
        <end position="198"/>
    </location>
</feature>
<comment type="similarity">
    <text evidence="3">Belongs to the Rieske iron-sulfur protein family.</text>
</comment>
<dbReference type="InterPro" id="IPR017941">
    <property type="entry name" value="Rieske_2Fe-2S"/>
</dbReference>
<dbReference type="PANTHER" id="PTHR10134">
    <property type="entry name" value="CYTOCHROME B-C1 COMPLEX SUBUNIT RIESKE, MITOCHONDRIAL"/>
    <property type="match status" value="1"/>
</dbReference>
<evidence type="ECO:0000256" key="10">
    <source>
        <dbReference type="ARBA" id="ARBA00022714"/>
    </source>
</evidence>
<keyword evidence="13 20" id="KW-0249">Electron transport</keyword>
<dbReference type="PROSITE" id="PS51296">
    <property type="entry name" value="RIESKE"/>
    <property type="match status" value="1"/>
</dbReference>
<dbReference type="AlphaFoldDB" id="A0A829YKU6"/>
<evidence type="ECO:0000313" key="25">
    <source>
        <dbReference type="Proteomes" id="UP000445000"/>
    </source>
</evidence>
<keyword evidence="7 20" id="KW-0813">Transport</keyword>
<evidence type="ECO:0000256" key="15">
    <source>
        <dbReference type="ARBA" id="ARBA00023004"/>
    </source>
</evidence>